<name>A0A1G8WZH2_9BACI</name>
<dbReference type="EMBL" id="FNFL01000001">
    <property type="protein sequence ID" value="SDJ83476.1"/>
    <property type="molecule type" value="Genomic_DNA"/>
</dbReference>
<accession>A0A1G8WZH2</accession>
<gene>
    <name evidence="2" type="ORF">SAMN05216243_1068</name>
</gene>
<organism evidence="2 3">
    <name type="scientific">Sediminibacillus albus</name>
    <dbReference type="NCBI Taxonomy" id="407036"/>
    <lineage>
        <taxon>Bacteria</taxon>
        <taxon>Bacillati</taxon>
        <taxon>Bacillota</taxon>
        <taxon>Bacilli</taxon>
        <taxon>Bacillales</taxon>
        <taxon>Bacillaceae</taxon>
        <taxon>Sediminibacillus</taxon>
    </lineage>
</organism>
<sequence>MYAISTDASGRRKNKAPASTKTAEAEVKVSYLLSLDISFTKAGKTCRHKDGSRQRQ</sequence>
<protein>
    <submittedName>
        <fullName evidence="2">Uncharacterized protein</fullName>
    </submittedName>
</protein>
<dbReference type="Proteomes" id="UP000198694">
    <property type="component" value="Unassembled WGS sequence"/>
</dbReference>
<evidence type="ECO:0000313" key="2">
    <source>
        <dbReference type="EMBL" id="SDJ83476.1"/>
    </source>
</evidence>
<dbReference type="AlphaFoldDB" id="A0A1G8WZH2"/>
<feature type="region of interest" description="Disordered" evidence="1">
    <location>
        <begin position="1"/>
        <end position="22"/>
    </location>
</feature>
<evidence type="ECO:0000313" key="3">
    <source>
        <dbReference type="Proteomes" id="UP000198694"/>
    </source>
</evidence>
<proteinExistence type="predicted"/>
<evidence type="ECO:0000256" key="1">
    <source>
        <dbReference type="SAM" id="MobiDB-lite"/>
    </source>
</evidence>
<reference evidence="2 3" key="1">
    <citation type="submission" date="2016-10" db="EMBL/GenBank/DDBJ databases">
        <authorList>
            <person name="de Groot N.N."/>
        </authorList>
    </citation>
    <scope>NUCLEOTIDE SEQUENCE [LARGE SCALE GENOMIC DNA]</scope>
    <source>
        <strain evidence="2 3">CGMCC 1.6502</strain>
    </source>
</reference>
<keyword evidence="3" id="KW-1185">Reference proteome</keyword>